<protein>
    <recommendedName>
        <fullName evidence="3">Glycosyltransferase 61 catalytic domain-containing protein</fullName>
    </recommendedName>
</protein>
<comment type="caution">
    <text evidence="4">The sequence shown here is derived from an EMBL/GenBank/DDBJ whole genome shotgun (WGS) entry which is preliminary data.</text>
</comment>
<evidence type="ECO:0000313" key="4">
    <source>
        <dbReference type="EMBL" id="KAL1499491.1"/>
    </source>
</evidence>
<keyword evidence="2" id="KW-0732">Signal</keyword>
<reference evidence="4 5" key="1">
    <citation type="journal article" date="2024" name="Science">
        <title>Giant polyketide synthase enzymes in the biosynthesis of giant marine polyether toxins.</title>
        <authorList>
            <person name="Fallon T.R."/>
            <person name="Shende V.V."/>
            <person name="Wierzbicki I.H."/>
            <person name="Pendleton A.L."/>
            <person name="Watervoot N.F."/>
            <person name="Auber R.P."/>
            <person name="Gonzalez D.J."/>
            <person name="Wisecaver J.H."/>
            <person name="Moore B.S."/>
        </authorList>
    </citation>
    <scope>NUCLEOTIDE SEQUENCE [LARGE SCALE GENOMIC DNA]</scope>
    <source>
        <strain evidence="4 5">12B1</strain>
    </source>
</reference>
<name>A0AB34IJ47_PRYPA</name>
<evidence type="ECO:0000256" key="2">
    <source>
        <dbReference type="SAM" id="SignalP"/>
    </source>
</evidence>
<evidence type="ECO:0000256" key="1">
    <source>
        <dbReference type="SAM" id="MobiDB-lite"/>
    </source>
</evidence>
<keyword evidence="5" id="KW-1185">Reference proteome</keyword>
<feature type="signal peptide" evidence="2">
    <location>
        <begin position="1"/>
        <end position="27"/>
    </location>
</feature>
<evidence type="ECO:0000259" key="3">
    <source>
        <dbReference type="Pfam" id="PF04577"/>
    </source>
</evidence>
<dbReference type="Pfam" id="PF04577">
    <property type="entry name" value="Glyco_transf_61"/>
    <property type="match status" value="1"/>
</dbReference>
<dbReference type="GO" id="GO:0016757">
    <property type="term" value="F:glycosyltransferase activity"/>
    <property type="evidence" value="ECO:0007669"/>
    <property type="project" value="InterPro"/>
</dbReference>
<feature type="region of interest" description="Disordered" evidence="1">
    <location>
        <begin position="24"/>
        <end position="66"/>
    </location>
</feature>
<accession>A0AB34IJ47</accession>
<dbReference type="AlphaFoldDB" id="A0AB34IJ47"/>
<sequence>MAAAGGAGPFLLTLLASPLSPAALAAADRPPPADHARRPTARHLSTLDEAQGKPLPFRPHRASRPRADDALSLRRAAHRVLAASHRNATPCAAGPSAESVCRACAAAGGGRCAARFAWDWRAPLRQNEAGTSLPGLPAVRGVDALGARGVAVVARWNQSNWPGLLPHAPVHAASAHSKAKLCGLWRGEHAYQSWPVLLGCPGFEPQEYEPPCANVGAIVEVRCAMVDLAAGREVFGDVYDDSRWFRASHWMHPPEPCRSRKALHIPRIASALSVYPFAVGHFVPEQLPALLVLNAILPPNIPILVYDAPVVRRHLLPLQEVGVLPPKRIMFHNPDVTGPVTIHADAVYMPLNSHFSNVMSGDKSMSIARAAFDSVGQGIFSRRHVLIVDRGNSARHLTNADAVKSTITDALAMATSPQSRQLQLLQWRPSSNVSRDVAAFRHAALIVAPHGAGLSNILFATEGTPVIEICYDSFQGQKREMFCPAMYAAMAVNLNLPYWVVTAHGSYTSGLRADIPQLRNAIDQALLLVEDPPRPRPRPMCGAVR</sequence>
<dbReference type="InterPro" id="IPR049625">
    <property type="entry name" value="Glyco_transf_61_cat"/>
</dbReference>
<proteinExistence type="predicted"/>
<feature type="domain" description="Glycosyltransferase 61 catalytic" evidence="3">
    <location>
        <begin position="280"/>
        <end position="467"/>
    </location>
</feature>
<feature type="chain" id="PRO_5044204546" description="Glycosyltransferase 61 catalytic domain-containing protein" evidence="2">
    <location>
        <begin position="28"/>
        <end position="545"/>
    </location>
</feature>
<organism evidence="4 5">
    <name type="scientific">Prymnesium parvum</name>
    <name type="common">Toxic golden alga</name>
    <dbReference type="NCBI Taxonomy" id="97485"/>
    <lineage>
        <taxon>Eukaryota</taxon>
        <taxon>Haptista</taxon>
        <taxon>Haptophyta</taxon>
        <taxon>Prymnesiophyceae</taxon>
        <taxon>Prymnesiales</taxon>
        <taxon>Prymnesiaceae</taxon>
        <taxon>Prymnesium</taxon>
    </lineage>
</organism>
<dbReference type="Proteomes" id="UP001515480">
    <property type="component" value="Unassembled WGS sequence"/>
</dbReference>
<gene>
    <name evidence="4" type="ORF">AB1Y20_011694</name>
</gene>
<dbReference type="EMBL" id="JBGBPQ010000025">
    <property type="protein sequence ID" value="KAL1499491.1"/>
    <property type="molecule type" value="Genomic_DNA"/>
</dbReference>
<evidence type="ECO:0000313" key="5">
    <source>
        <dbReference type="Proteomes" id="UP001515480"/>
    </source>
</evidence>